<evidence type="ECO:0000256" key="2">
    <source>
        <dbReference type="ARBA" id="ARBA00022517"/>
    </source>
</evidence>
<feature type="domain" description="Ribosome maturation factor RimP C-terminal" evidence="5">
    <location>
        <begin position="87"/>
        <end position="152"/>
    </location>
</feature>
<dbReference type="HOGENOM" id="CLU_070525_3_0_11"/>
<proteinExistence type="inferred from homology"/>
<feature type="domain" description="Ribosome maturation factor RimP N-terminal" evidence="4">
    <location>
        <begin position="11"/>
        <end position="84"/>
    </location>
</feature>
<dbReference type="InterPro" id="IPR003728">
    <property type="entry name" value="Ribosome_maturation_RimP"/>
</dbReference>
<protein>
    <recommendedName>
        <fullName evidence="3">Ribosome maturation factor RimP</fullName>
    </recommendedName>
</protein>
<gene>
    <name evidence="3" type="primary">rimP</name>
    <name evidence="6" type="ordered locus">Gbro_2150</name>
</gene>
<keyword evidence="2 3" id="KW-0690">Ribosome biogenesis</keyword>
<dbReference type="Proteomes" id="UP000001219">
    <property type="component" value="Chromosome"/>
</dbReference>
<comment type="subcellular location">
    <subcellularLocation>
        <location evidence="3">Cytoplasm</location>
    </subcellularLocation>
</comment>
<evidence type="ECO:0000313" key="7">
    <source>
        <dbReference type="Proteomes" id="UP000001219"/>
    </source>
</evidence>
<dbReference type="InterPro" id="IPR028989">
    <property type="entry name" value="RimP_N"/>
</dbReference>
<accession>D0LBI5</accession>
<dbReference type="Pfam" id="PF17384">
    <property type="entry name" value="DUF150_C"/>
    <property type="match status" value="1"/>
</dbReference>
<dbReference type="EMBL" id="CP001802">
    <property type="protein sequence ID" value="ACY21399.1"/>
    <property type="molecule type" value="Genomic_DNA"/>
</dbReference>
<comment type="similarity">
    <text evidence="3">Belongs to the RimP family.</text>
</comment>
<name>D0LBI5_GORB4</name>
<dbReference type="KEGG" id="gbr:Gbro_2150"/>
<dbReference type="SUPFAM" id="SSF74942">
    <property type="entry name" value="YhbC-like, C-terminal domain"/>
    <property type="match status" value="1"/>
</dbReference>
<dbReference type="InterPro" id="IPR028998">
    <property type="entry name" value="RimP_C"/>
</dbReference>
<sequence length="179" mass="19280">MPIGSPELNDLVEKVVTDRGFDLEDVVVRRRDGRDEFSVVVDRDGGSDLDVLAELSTEIGEVLDAVPALADAAYTLEVTSPGIDRPLTAPRHWRRALGRRVRIERDGSDAVVGRVGQVSGDDVAIVVNHKGRLAVETVGFDSVTRAVVQVEFSRPSVAELEMCGLGPDEIAARRADAGH</sequence>
<keyword evidence="7" id="KW-1185">Reference proteome</keyword>
<evidence type="ECO:0000313" key="6">
    <source>
        <dbReference type="EMBL" id="ACY21399.1"/>
    </source>
</evidence>
<dbReference type="PANTHER" id="PTHR33867:SF1">
    <property type="entry name" value="RIBOSOME MATURATION FACTOR RIMP"/>
    <property type="match status" value="1"/>
</dbReference>
<evidence type="ECO:0000256" key="1">
    <source>
        <dbReference type="ARBA" id="ARBA00022490"/>
    </source>
</evidence>
<dbReference type="SUPFAM" id="SSF75420">
    <property type="entry name" value="YhbC-like, N-terminal domain"/>
    <property type="match status" value="1"/>
</dbReference>
<evidence type="ECO:0000259" key="5">
    <source>
        <dbReference type="Pfam" id="PF17384"/>
    </source>
</evidence>
<keyword evidence="1 3" id="KW-0963">Cytoplasm</keyword>
<comment type="function">
    <text evidence="3">Required for maturation of 30S ribosomal subunits.</text>
</comment>
<dbReference type="RefSeq" id="WP_012833956.1">
    <property type="nucleotide sequence ID" value="NC_013441.1"/>
</dbReference>
<dbReference type="GO" id="GO:0000028">
    <property type="term" value="P:ribosomal small subunit assembly"/>
    <property type="evidence" value="ECO:0007669"/>
    <property type="project" value="TreeGrafter"/>
</dbReference>
<dbReference type="AlphaFoldDB" id="D0LBI5"/>
<evidence type="ECO:0000259" key="4">
    <source>
        <dbReference type="Pfam" id="PF02576"/>
    </source>
</evidence>
<dbReference type="HAMAP" id="MF_01077">
    <property type="entry name" value="RimP"/>
    <property type="match status" value="1"/>
</dbReference>
<reference evidence="6 7" key="2">
    <citation type="journal article" date="2010" name="Stand. Genomic Sci.">
        <title>Complete genome sequence of Gordonia bronchialis type strain (3410).</title>
        <authorList>
            <person name="Ivanova N."/>
            <person name="Sikorski J."/>
            <person name="Jando M."/>
            <person name="Lapidus A."/>
            <person name="Nolan M."/>
            <person name="Lucas S."/>
            <person name="Del Rio T.G."/>
            <person name="Tice H."/>
            <person name="Copeland A."/>
            <person name="Cheng J.F."/>
            <person name="Chen F."/>
            <person name="Bruce D."/>
            <person name="Goodwin L."/>
            <person name="Pitluck S."/>
            <person name="Mavromatis K."/>
            <person name="Ovchinnikova G."/>
            <person name="Pati A."/>
            <person name="Chen A."/>
            <person name="Palaniappan K."/>
            <person name="Land M."/>
            <person name="Hauser L."/>
            <person name="Chang Y.J."/>
            <person name="Jeffries C.D."/>
            <person name="Chain P."/>
            <person name="Saunders E."/>
            <person name="Han C."/>
            <person name="Detter J.C."/>
            <person name="Brettin T."/>
            <person name="Rohde M."/>
            <person name="Goker M."/>
            <person name="Bristow J."/>
            <person name="Eisen J.A."/>
            <person name="Markowitz V."/>
            <person name="Hugenholtz P."/>
            <person name="Klenk H.P."/>
            <person name="Kyrpides N.C."/>
        </authorList>
    </citation>
    <scope>NUCLEOTIDE SEQUENCE [LARGE SCALE GENOMIC DNA]</scope>
    <source>
        <strain evidence="7">ATCC 25592 / DSM 43247 / BCRC 13721 / JCM 3198 / KCTC 3076 / NBRC 16047 / NCTC 10667</strain>
    </source>
</reference>
<dbReference type="Gene3D" id="3.30.300.70">
    <property type="entry name" value="RimP-like superfamily, N-terminal"/>
    <property type="match status" value="1"/>
</dbReference>
<dbReference type="InterPro" id="IPR036847">
    <property type="entry name" value="RimP_C_sf"/>
</dbReference>
<dbReference type="STRING" id="526226.Gbro_2150"/>
<dbReference type="CDD" id="cd01734">
    <property type="entry name" value="YlxS_C"/>
    <property type="match status" value="1"/>
</dbReference>
<dbReference type="Pfam" id="PF02576">
    <property type="entry name" value="RimP_N"/>
    <property type="match status" value="1"/>
</dbReference>
<evidence type="ECO:0000256" key="3">
    <source>
        <dbReference type="HAMAP-Rule" id="MF_01077"/>
    </source>
</evidence>
<dbReference type="eggNOG" id="COG0779">
    <property type="taxonomic scope" value="Bacteria"/>
</dbReference>
<dbReference type="GO" id="GO:0006412">
    <property type="term" value="P:translation"/>
    <property type="evidence" value="ECO:0007669"/>
    <property type="project" value="TreeGrafter"/>
</dbReference>
<dbReference type="InterPro" id="IPR035956">
    <property type="entry name" value="RimP_N_sf"/>
</dbReference>
<reference evidence="7" key="1">
    <citation type="submission" date="2009-10" db="EMBL/GenBank/DDBJ databases">
        <title>The complete chromosome of Gordonia bronchialis DSM 43247.</title>
        <authorList>
            <consortium name="US DOE Joint Genome Institute (JGI-PGF)"/>
            <person name="Lucas S."/>
            <person name="Copeland A."/>
            <person name="Lapidus A."/>
            <person name="Glavina del Rio T."/>
            <person name="Dalin E."/>
            <person name="Tice H."/>
            <person name="Bruce D."/>
            <person name="Goodwin L."/>
            <person name="Pitluck S."/>
            <person name="Kyrpides N."/>
            <person name="Mavromatis K."/>
            <person name="Ivanova N."/>
            <person name="Ovchinnikova G."/>
            <person name="Saunders E."/>
            <person name="Brettin T."/>
            <person name="Detter J.C."/>
            <person name="Han C."/>
            <person name="Larimer F."/>
            <person name="Land M."/>
            <person name="Hauser L."/>
            <person name="Markowitz V."/>
            <person name="Cheng J.-F."/>
            <person name="Hugenholtz P."/>
            <person name="Woyke T."/>
            <person name="Wu D."/>
            <person name="Jando M."/>
            <person name="Schneider S."/>
            <person name="Goeker M."/>
            <person name="Klenk H.-P."/>
            <person name="Eisen J.A."/>
        </authorList>
    </citation>
    <scope>NUCLEOTIDE SEQUENCE [LARGE SCALE GENOMIC DNA]</scope>
    <source>
        <strain evidence="7">ATCC 25592 / DSM 43247 / BCRC 13721 / JCM 3198 / KCTC 3076 / NBRC 16047 / NCTC 10667</strain>
    </source>
</reference>
<dbReference type="GO" id="GO:0005829">
    <property type="term" value="C:cytosol"/>
    <property type="evidence" value="ECO:0007669"/>
    <property type="project" value="TreeGrafter"/>
</dbReference>
<dbReference type="NCBIfam" id="NF000930">
    <property type="entry name" value="PRK00092.2-2"/>
    <property type="match status" value="1"/>
</dbReference>
<dbReference type="OrthoDB" id="9805006at2"/>
<organism evidence="6 7">
    <name type="scientific">Gordonia bronchialis (strain ATCC 25592 / DSM 43247 / BCRC 13721 / JCM 3198 / KCTC 3076 / NBRC 16047 / NCTC 10667)</name>
    <name type="common">Rhodococcus bronchialis</name>
    <dbReference type="NCBI Taxonomy" id="526226"/>
    <lineage>
        <taxon>Bacteria</taxon>
        <taxon>Bacillati</taxon>
        <taxon>Actinomycetota</taxon>
        <taxon>Actinomycetes</taxon>
        <taxon>Mycobacteriales</taxon>
        <taxon>Gordoniaceae</taxon>
        <taxon>Gordonia</taxon>
    </lineage>
</organism>
<dbReference type="PANTHER" id="PTHR33867">
    <property type="entry name" value="RIBOSOME MATURATION FACTOR RIMP"/>
    <property type="match status" value="1"/>
</dbReference>